<accession>A0ABP0QQW3</accession>
<feature type="compositionally biased region" description="Basic and acidic residues" evidence="15">
    <location>
        <begin position="627"/>
        <end position="643"/>
    </location>
</feature>
<evidence type="ECO:0000256" key="14">
    <source>
        <dbReference type="ARBA" id="ARBA00044780"/>
    </source>
</evidence>
<feature type="compositionally biased region" description="Basic residues" evidence="15">
    <location>
        <begin position="613"/>
        <end position="626"/>
    </location>
</feature>
<evidence type="ECO:0000313" key="18">
    <source>
        <dbReference type="EMBL" id="CAK9090414.1"/>
    </source>
</evidence>
<evidence type="ECO:0000256" key="16">
    <source>
        <dbReference type="SAM" id="Phobius"/>
    </source>
</evidence>
<feature type="transmembrane region" description="Helical" evidence="16">
    <location>
        <begin position="7"/>
        <end position="26"/>
    </location>
</feature>
<dbReference type="Gene3D" id="1.20.1250.20">
    <property type="entry name" value="MFS general substrate transporter like domains"/>
    <property type="match status" value="1"/>
</dbReference>
<evidence type="ECO:0000256" key="7">
    <source>
        <dbReference type="ARBA" id="ARBA00023136"/>
    </source>
</evidence>
<keyword evidence="4" id="KW-0813">Transport</keyword>
<dbReference type="PROSITE" id="PS00217">
    <property type="entry name" value="SUGAR_TRANSPORT_2"/>
    <property type="match status" value="1"/>
</dbReference>
<evidence type="ECO:0000256" key="11">
    <source>
        <dbReference type="ARBA" id="ARBA00044662"/>
    </source>
</evidence>
<dbReference type="EMBL" id="CAXAMN010024840">
    <property type="protein sequence ID" value="CAK9090414.1"/>
    <property type="molecule type" value="Genomic_DNA"/>
</dbReference>
<keyword evidence="5 16" id="KW-0812">Transmembrane</keyword>
<feature type="compositionally biased region" description="Basic and acidic residues" evidence="15">
    <location>
        <begin position="593"/>
        <end position="611"/>
    </location>
</feature>
<feature type="transmembrane region" description="Helical" evidence="16">
    <location>
        <begin position="420"/>
        <end position="443"/>
    </location>
</feature>
<comment type="catalytic activity">
    <reaction evidence="12">
        <text>D-glucosamine(out) = D-glucosamine(in)</text>
        <dbReference type="Rhea" id="RHEA:78423"/>
        <dbReference type="ChEBI" id="CHEBI:58723"/>
    </reaction>
    <physiologicalReaction direction="left-to-right" evidence="12">
        <dbReference type="Rhea" id="RHEA:78424"/>
    </physiologicalReaction>
</comment>
<dbReference type="PANTHER" id="PTHR48023">
    <property type="entry name" value="D-XYLOSE-PROTON SYMPORTER-LIKE 2"/>
    <property type="match status" value="1"/>
</dbReference>
<dbReference type="PANTHER" id="PTHR48023:SF4">
    <property type="entry name" value="D-XYLOSE-PROTON SYMPORTER-LIKE 2"/>
    <property type="match status" value="1"/>
</dbReference>
<comment type="catalytic activity">
    <reaction evidence="8">
        <text>D-galactose(in) = D-galactose(out)</text>
        <dbReference type="Rhea" id="RHEA:34915"/>
        <dbReference type="ChEBI" id="CHEBI:4139"/>
    </reaction>
    <physiologicalReaction direction="right-to-left" evidence="8">
        <dbReference type="Rhea" id="RHEA:34917"/>
    </physiologicalReaction>
</comment>
<feature type="transmembrane region" description="Helical" evidence="16">
    <location>
        <begin position="67"/>
        <end position="86"/>
    </location>
</feature>
<feature type="compositionally biased region" description="Basic and acidic residues" evidence="15">
    <location>
        <begin position="513"/>
        <end position="524"/>
    </location>
</feature>
<feature type="region of interest" description="Disordered" evidence="15">
    <location>
        <begin position="489"/>
        <end position="644"/>
    </location>
</feature>
<comment type="catalytic activity">
    <reaction evidence="13">
        <text>D-fructose(out) = D-fructose(in)</text>
        <dbReference type="Rhea" id="RHEA:60372"/>
        <dbReference type="ChEBI" id="CHEBI:37721"/>
    </reaction>
    <physiologicalReaction direction="left-to-right" evidence="13">
        <dbReference type="Rhea" id="RHEA:60373"/>
    </physiologicalReaction>
</comment>
<evidence type="ECO:0000256" key="13">
    <source>
        <dbReference type="ARBA" id="ARBA00044710"/>
    </source>
</evidence>
<evidence type="ECO:0000256" key="8">
    <source>
        <dbReference type="ARBA" id="ARBA00044637"/>
    </source>
</evidence>
<evidence type="ECO:0000256" key="6">
    <source>
        <dbReference type="ARBA" id="ARBA00022989"/>
    </source>
</evidence>
<dbReference type="SUPFAM" id="SSF103473">
    <property type="entry name" value="MFS general substrate transporter"/>
    <property type="match status" value="1"/>
</dbReference>
<dbReference type="NCBIfam" id="TIGR00879">
    <property type="entry name" value="SP"/>
    <property type="match status" value="1"/>
</dbReference>
<feature type="compositionally biased region" description="Basic residues" evidence="15">
    <location>
        <begin position="545"/>
        <end position="568"/>
    </location>
</feature>
<dbReference type="PRINTS" id="PR00171">
    <property type="entry name" value="SUGRTRNSPORT"/>
</dbReference>
<dbReference type="InterPro" id="IPR003663">
    <property type="entry name" value="Sugar/inositol_transpt"/>
</dbReference>
<feature type="transmembrane region" description="Helical" evidence="16">
    <location>
        <begin position="449"/>
        <end position="470"/>
    </location>
</feature>
<feature type="transmembrane region" description="Helical" evidence="16">
    <location>
        <begin position="98"/>
        <end position="117"/>
    </location>
</feature>
<dbReference type="InterPro" id="IPR005828">
    <property type="entry name" value="MFS_sugar_transport-like"/>
</dbReference>
<evidence type="ECO:0000256" key="15">
    <source>
        <dbReference type="SAM" id="MobiDB-lite"/>
    </source>
</evidence>
<keyword evidence="6 16" id="KW-1133">Transmembrane helix</keyword>
<reference evidence="18 19" key="1">
    <citation type="submission" date="2024-02" db="EMBL/GenBank/DDBJ databases">
        <authorList>
            <person name="Chen Y."/>
            <person name="Shah S."/>
            <person name="Dougan E. K."/>
            <person name="Thang M."/>
            <person name="Chan C."/>
        </authorList>
    </citation>
    <scope>NUCLEOTIDE SEQUENCE [LARGE SCALE GENOMIC DNA]</scope>
</reference>
<comment type="catalytic activity">
    <reaction evidence="10">
        <text>D-xylose(out) = D-xylose(in)</text>
        <dbReference type="Rhea" id="RHEA:78427"/>
        <dbReference type="ChEBI" id="CHEBI:53455"/>
    </reaction>
    <physiologicalReaction direction="left-to-right" evidence="10">
        <dbReference type="Rhea" id="RHEA:78428"/>
    </physiologicalReaction>
</comment>
<gene>
    <name evidence="18" type="ORF">CCMP2556_LOCUS43448</name>
</gene>
<feature type="compositionally biased region" description="Basic and acidic residues" evidence="15">
    <location>
        <begin position="810"/>
        <end position="848"/>
    </location>
</feature>
<evidence type="ECO:0000256" key="5">
    <source>
        <dbReference type="ARBA" id="ARBA00022692"/>
    </source>
</evidence>
<evidence type="ECO:0000256" key="12">
    <source>
        <dbReference type="ARBA" id="ARBA00044668"/>
    </source>
</evidence>
<feature type="compositionally biased region" description="Basic and acidic residues" evidence="15">
    <location>
        <begin position="533"/>
        <end position="544"/>
    </location>
</feature>
<comment type="caution">
    <text evidence="18">The sequence shown here is derived from an EMBL/GenBank/DDBJ whole genome shotgun (WGS) entry which is preliminary data.</text>
</comment>
<organism evidence="18 19">
    <name type="scientific">Durusdinium trenchii</name>
    <dbReference type="NCBI Taxonomy" id="1381693"/>
    <lineage>
        <taxon>Eukaryota</taxon>
        <taxon>Sar</taxon>
        <taxon>Alveolata</taxon>
        <taxon>Dinophyceae</taxon>
        <taxon>Suessiales</taxon>
        <taxon>Symbiodiniaceae</taxon>
        <taxon>Durusdinium</taxon>
    </lineage>
</organism>
<comment type="subcellular location">
    <subcellularLocation>
        <location evidence="1">Membrane</location>
        <topology evidence="1">Multi-pass membrane protein</topology>
    </subcellularLocation>
</comment>
<comment type="catalytic activity">
    <reaction evidence="11">
        <text>D-mannose(out) = D-mannose(in)</text>
        <dbReference type="Rhea" id="RHEA:78391"/>
        <dbReference type="ChEBI" id="CHEBI:4208"/>
    </reaction>
    <physiologicalReaction direction="left-to-right" evidence="11">
        <dbReference type="Rhea" id="RHEA:78392"/>
    </physiologicalReaction>
</comment>
<dbReference type="Proteomes" id="UP001642484">
    <property type="component" value="Unassembled WGS sequence"/>
</dbReference>
<dbReference type="InterPro" id="IPR036259">
    <property type="entry name" value="MFS_trans_sf"/>
</dbReference>
<feature type="region of interest" description="Disordered" evidence="15">
    <location>
        <begin position="782"/>
        <end position="848"/>
    </location>
</feature>
<name>A0ABP0QQW3_9DINO</name>
<dbReference type="PROSITE" id="PS50850">
    <property type="entry name" value="MFS"/>
    <property type="match status" value="1"/>
</dbReference>
<evidence type="ECO:0000256" key="4">
    <source>
        <dbReference type="ARBA" id="ARBA00022448"/>
    </source>
</evidence>
<feature type="transmembrane region" description="Helical" evidence="16">
    <location>
        <begin position="310"/>
        <end position="334"/>
    </location>
</feature>
<evidence type="ECO:0000313" key="19">
    <source>
        <dbReference type="Proteomes" id="UP001642484"/>
    </source>
</evidence>
<feature type="transmembrane region" description="Helical" evidence="16">
    <location>
        <begin position="159"/>
        <end position="179"/>
    </location>
</feature>
<keyword evidence="7 16" id="KW-0472">Membrane</keyword>
<proteinExistence type="inferred from homology"/>
<dbReference type="InterPro" id="IPR020846">
    <property type="entry name" value="MFS_dom"/>
</dbReference>
<evidence type="ECO:0000256" key="2">
    <source>
        <dbReference type="ARBA" id="ARBA00010992"/>
    </source>
</evidence>
<feature type="domain" description="Major facilitator superfamily (MFS) profile" evidence="17">
    <location>
        <begin position="9"/>
        <end position="474"/>
    </location>
</feature>
<dbReference type="InterPro" id="IPR050820">
    <property type="entry name" value="MFS_Sugar_Transporter"/>
</dbReference>
<feature type="transmembrane region" description="Helical" evidence="16">
    <location>
        <begin position="346"/>
        <end position="368"/>
    </location>
</feature>
<evidence type="ECO:0000259" key="17">
    <source>
        <dbReference type="PROSITE" id="PS50850"/>
    </source>
</evidence>
<feature type="transmembrane region" description="Helical" evidence="16">
    <location>
        <begin position="185"/>
        <end position="204"/>
    </location>
</feature>
<evidence type="ECO:0000256" key="9">
    <source>
        <dbReference type="ARBA" id="ARBA00044648"/>
    </source>
</evidence>
<comment type="subunit">
    <text evidence="3">Homodimer.</text>
</comment>
<evidence type="ECO:0000256" key="3">
    <source>
        <dbReference type="ARBA" id="ARBA00011738"/>
    </source>
</evidence>
<comment type="catalytic activity">
    <reaction evidence="9">
        <text>D-glucose(out) = D-glucose(in)</text>
        <dbReference type="Rhea" id="RHEA:60376"/>
        <dbReference type="ChEBI" id="CHEBI:4167"/>
    </reaction>
    <physiologicalReaction direction="left-to-right" evidence="9">
        <dbReference type="Rhea" id="RHEA:60377"/>
    </physiologicalReaction>
</comment>
<comment type="similarity">
    <text evidence="2">Belongs to the major facilitator superfamily. Sugar transporter (TC 2.A.1.1) family.</text>
</comment>
<evidence type="ECO:0000256" key="10">
    <source>
        <dbReference type="ARBA" id="ARBA00044656"/>
    </source>
</evidence>
<feature type="transmembrane region" description="Helical" evidence="16">
    <location>
        <begin position="123"/>
        <end position="147"/>
    </location>
</feature>
<feature type="transmembrane region" description="Helical" evidence="16">
    <location>
        <begin position="380"/>
        <end position="408"/>
    </location>
</feature>
<keyword evidence="19" id="KW-1185">Reference proteome</keyword>
<protein>
    <recommendedName>
        <fullName evidence="14">Hexose transporter 1</fullName>
    </recommendedName>
</protein>
<evidence type="ECO:0000256" key="1">
    <source>
        <dbReference type="ARBA" id="ARBA00004141"/>
    </source>
</evidence>
<sequence>MALRNVLLAFTFIATGGLLFGYIIGINGNVVTKGQLICPDGWDGPVGTWRSTGFQQCWHFSDWDQGILSSLNLIGAVVSSAICFKWADVLGRKKEVQIGALLYFLGSAIAAGAPMLWGIYVGFLVYGLGIGFCMHAAPVYIAEIAPAEMRGTLVSAKEMVIVLGMFLGFAAGAIFAGWHQAGWRLMVVIAAIFACIVEVGIIFIPNSPRWLVLRSLRSNSLSEVDEEYAAEAKEALAFFRATTQQEIEEEFMTMLNDARDASAGSSHSASCSETLRYPKPLVIGCGLVFFQQVTGQPSVLYFATNIFKSAGFAGAAALSSVGVGLVKLLATLFTVWRVDLYGRRQLLLWGIFGMIIALTMLGVAFTFRHVDGDTVTIPRGAAIVTVLALMVYVSAYQVGFGPISWLMISEIFPLGVRGSALSTAAMVNFGSNILMTLCQTALMNALTPAGAFFLYLALALVSKVFVAYMVGSDASREFPGARESYNGQESRWTVAAPASASEPVLEAPPGNFTKEEHTEEKEPVETVQAIPLSEKEARGEETETKKKKRKRKHRSGPSTKKEKRKKKKVQAEEEEQAGARSTAAPVEDLTTTQEEKDLQVHENPKKFELKPAPKGRARRLVRRKKQDRRESSSRSSTSDHDQEIDFAQEEGFFEGATKIQRVADSCPGALGARSLADMRRVLLQTAGFEEHSQLVTPTAVQYFRQELQRKSTGPVARELLTLCSSVDYLLRGRAAQAVDCLLQRVKSIESTMAGSHWSVSQRLELPPLDLQTLAPREELMSAQRAAAEDAKTRHLASLPDGRSRSKGMAKGKDAPSQEFTRRDRDRGKGKGSGKFDKGKKKEDDSKQG</sequence>
<dbReference type="InterPro" id="IPR005829">
    <property type="entry name" value="Sugar_transporter_CS"/>
</dbReference>
<dbReference type="Pfam" id="PF00083">
    <property type="entry name" value="Sugar_tr"/>
    <property type="match status" value="1"/>
</dbReference>